<accession>A0A517RPD1</accession>
<dbReference type="EMBL" id="CP036269">
    <property type="protein sequence ID" value="QDT45740.1"/>
    <property type="molecule type" value="Genomic_DNA"/>
</dbReference>
<keyword evidence="5 6" id="KW-0472">Membrane</keyword>
<keyword evidence="2" id="KW-1003">Cell membrane</keyword>
<dbReference type="OrthoDB" id="291293at2"/>
<comment type="subcellular location">
    <subcellularLocation>
        <location evidence="1">Cell membrane</location>
        <topology evidence="1">Multi-pass membrane protein</topology>
    </subcellularLocation>
</comment>
<evidence type="ECO:0000313" key="8">
    <source>
        <dbReference type="EMBL" id="QDT45740.1"/>
    </source>
</evidence>
<proteinExistence type="predicted"/>
<dbReference type="Proteomes" id="UP000317171">
    <property type="component" value="Chromosome"/>
</dbReference>
<evidence type="ECO:0000256" key="1">
    <source>
        <dbReference type="ARBA" id="ARBA00004651"/>
    </source>
</evidence>
<dbReference type="RefSeq" id="WP_145222665.1">
    <property type="nucleotide sequence ID" value="NZ_CP036269.1"/>
</dbReference>
<dbReference type="InterPro" id="IPR027379">
    <property type="entry name" value="CLS_N"/>
</dbReference>
<reference evidence="8 9" key="1">
    <citation type="submission" date="2019-02" db="EMBL/GenBank/DDBJ databases">
        <title>Deep-cultivation of Planctomycetes and their phenomic and genomic characterization uncovers novel biology.</title>
        <authorList>
            <person name="Wiegand S."/>
            <person name="Jogler M."/>
            <person name="Boedeker C."/>
            <person name="Pinto D."/>
            <person name="Vollmers J."/>
            <person name="Rivas-Marin E."/>
            <person name="Kohn T."/>
            <person name="Peeters S.H."/>
            <person name="Heuer A."/>
            <person name="Rast P."/>
            <person name="Oberbeckmann S."/>
            <person name="Bunk B."/>
            <person name="Jeske O."/>
            <person name="Meyerdierks A."/>
            <person name="Storesund J.E."/>
            <person name="Kallscheuer N."/>
            <person name="Luecker S."/>
            <person name="Lage O.M."/>
            <person name="Pohl T."/>
            <person name="Merkel B.J."/>
            <person name="Hornburger P."/>
            <person name="Mueller R.-W."/>
            <person name="Bruemmer F."/>
            <person name="Labrenz M."/>
            <person name="Spormann A.M."/>
            <person name="Op den Camp H."/>
            <person name="Overmann J."/>
            <person name="Amann R."/>
            <person name="Jetten M.S.M."/>
            <person name="Mascher T."/>
            <person name="Medema M.H."/>
            <person name="Devos D.P."/>
            <person name="Kaster A.-K."/>
            <person name="Ovreas L."/>
            <person name="Rohde M."/>
            <person name="Galperin M.Y."/>
            <person name="Jogler C."/>
        </authorList>
    </citation>
    <scope>NUCLEOTIDE SEQUENCE [LARGE SCALE GENOMIC DNA]</scope>
    <source>
        <strain evidence="8 9">Pan241w</strain>
    </source>
</reference>
<name>A0A517RPD1_9PLAN</name>
<feature type="domain" description="Cardiolipin synthase N-terminal" evidence="7">
    <location>
        <begin position="22"/>
        <end position="65"/>
    </location>
</feature>
<evidence type="ECO:0000259" key="7">
    <source>
        <dbReference type="Pfam" id="PF13396"/>
    </source>
</evidence>
<evidence type="ECO:0000313" key="9">
    <source>
        <dbReference type="Proteomes" id="UP000317171"/>
    </source>
</evidence>
<evidence type="ECO:0000256" key="6">
    <source>
        <dbReference type="SAM" id="Phobius"/>
    </source>
</evidence>
<organism evidence="8 9">
    <name type="scientific">Gimesia alba</name>
    <dbReference type="NCBI Taxonomy" id="2527973"/>
    <lineage>
        <taxon>Bacteria</taxon>
        <taxon>Pseudomonadati</taxon>
        <taxon>Planctomycetota</taxon>
        <taxon>Planctomycetia</taxon>
        <taxon>Planctomycetales</taxon>
        <taxon>Planctomycetaceae</taxon>
        <taxon>Gimesia</taxon>
    </lineage>
</organism>
<dbReference type="AlphaFoldDB" id="A0A517RPD1"/>
<dbReference type="KEGG" id="gaz:Pan241w_58680"/>
<dbReference type="GO" id="GO:0005886">
    <property type="term" value="C:plasma membrane"/>
    <property type="evidence" value="ECO:0007669"/>
    <property type="project" value="UniProtKB-SubCell"/>
</dbReference>
<sequence>MFSIFSLIFGLLSVVIGILATIFWIWMLIDCLKNEPSVGNDKIIWALVIVFLSYLGAILYYLVRRPERIKQTGQ</sequence>
<keyword evidence="4 6" id="KW-1133">Transmembrane helix</keyword>
<keyword evidence="3 6" id="KW-0812">Transmembrane</keyword>
<protein>
    <recommendedName>
        <fullName evidence="7">Cardiolipin synthase N-terminal domain-containing protein</fullName>
    </recommendedName>
</protein>
<evidence type="ECO:0000256" key="5">
    <source>
        <dbReference type="ARBA" id="ARBA00023136"/>
    </source>
</evidence>
<evidence type="ECO:0000256" key="2">
    <source>
        <dbReference type="ARBA" id="ARBA00022475"/>
    </source>
</evidence>
<evidence type="ECO:0000256" key="3">
    <source>
        <dbReference type="ARBA" id="ARBA00022692"/>
    </source>
</evidence>
<feature type="transmembrane region" description="Helical" evidence="6">
    <location>
        <begin position="7"/>
        <end position="28"/>
    </location>
</feature>
<dbReference type="Pfam" id="PF13396">
    <property type="entry name" value="PLDc_N"/>
    <property type="match status" value="1"/>
</dbReference>
<feature type="transmembrane region" description="Helical" evidence="6">
    <location>
        <begin position="43"/>
        <end position="63"/>
    </location>
</feature>
<evidence type="ECO:0000256" key="4">
    <source>
        <dbReference type="ARBA" id="ARBA00022989"/>
    </source>
</evidence>
<keyword evidence="9" id="KW-1185">Reference proteome</keyword>
<gene>
    <name evidence="8" type="ORF">Pan241w_58680</name>
</gene>